<sequence length="237" mass="26182">MDAKTLIPAAELARANPVRIPNESPEYRAARTALLAEEIELRRRIESVAAQRRALPPGGPVIGDYRFEGPDGPTGLAGLFGDKPTLVVYSYMFGPQRERPCPMCTNLLDAWDSNAADIGQRTALAVVARSPFAKLAAWKRERGWRDLPLYSDLDGAYSRDYLAIGPDGSDLPALHVFTRRDGTIRHFWAEEMTGETADPGQDPRGAPDPSPLWMVLDCTPEGRGTDWYPKLSYGDRP</sequence>
<dbReference type="SUPFAM" id="SSF52833">
    <property type="entry name" value="Thioredoxin-like"/>
    <property type="match status" value="1"/>
</dbReference>
<dbReference type="STRING" id="1122125.GCA_000423185_05517"/>
<evidence type="ECO:0008006" key="4">
    <source>
        <dbReference type="Google" id="ProtNLM"/>
    </source>
</evidence>
<comment type="caution">
    <text evidence="2">The sequence shown here is derived from an EMBL/GenBank/DDBJ whole genome shotgun (WGS) entry which is preliminary data.</text>
</comment>
<accession>A0A211ZRY6</accession>
<gene>
    <name evidence="2" type="ORF">BWR60_06175</name>
</gene>
<name>A0A211ZRY6_9PROT</name>
<evidence type="ECO:0000313" key="3">
    <source>
        <dbReference type="Proteomes" id="UP000196655"/>
    </source>
</evidence>
<dbReference type="AlphaFoldDB" id="A0A211ZRY6"/>
<feature type="region of interest" description="Disordered" evidence="1">
    <location>
        <begin position="193"/>
        <end position="212"/>
    </location>
</feature>
<protein>
    <recommendedName>
        <fullName evidence="4">Thioredoxin domain-containing protein</fullName>
    </recommendedName>
</protein>
<evidence type="ECO:0000313" key="2">
    <source>
        <dbReference type="EMBL" id="OWJ68025.1"/>
    </source>
</evidence>
<dbReference type="OrthoDB" id="7335590at2"/>
<dbReference type="Pfam" id="PF05988">
    <property type="entry name" value="DUF899"/>
    <property type="match status" value="1"/>
</dbReference>
<dbReference type="InterPro" id="IPR010296">
    <property type="entry name" value="DUF899_thioredox"/>
</dbReference>
<reference evidence="3" key="1">
    <citation type="submission" date="2017-05" db="EMBL/GenBank/DDBJ databases">
        <authorList>
            <person name="Macchi M."/>
            <person name="Festa S."/>
            <person name="Coppotelli B.M."/>
            <person name="Morelli I.S."/>
        </authorList>
    </citation>
    <scope>NUCLEOTIDE SEQUENCE [LARGE SCALE GENOMIC DNA]</scope>
    <source>
        <strain evidence="3">I</strain>
    </source>
</reference>
<evidence type="ECO:0000256" key="1">
    <source>
        <dbReference type="SAM" id="MobiDB-lite"/>
    </source>
</evidence>
<dbReference type="EMBL" id="NHON01000008">
    <property type="protein sequence ID" value="OWJ68025.1"/>
    <property type="molecule type" value="Genomic_DNA"/>
</dbReference>
<dbReference type="Proteomes" id="UP000196655">
    <property type="component" value="Unassembled WGS sequence"/>
</dbReference>
<dbReference type="Gene3D" id="3.40.30.10">
    <property type="entry name" value="Glutaredoxin"/>
    <property type="match status" value="1"/>
</dbReference>
<dbReference type="InterPro" id="IPR036249">
    <property type="entry name" value="Thioredoxin-like_sf"/>
</dbReference>
<proteinExistence type="predicted"/>
<dbReference type="RefSeq" id="WP_088150137.1">
    <property type="nucleotide sequence ID" value="NZ_NHON01000008.1"/>
</dbReference>
<keyword evidence="3" id="KW-1185">Reference proteome</keyword>
<organism evidence="2 3">
    <name type="scientific">Inquilinus limosus</name>
    <dbReference type="NCBI Taxonomy" id="171674"/>
    <lineage>
        <taxon>Bacteria</taxon>
        <taxon>Pseudomonadati</taxon>
        <taxon>Pseudomonadota</taxon>
        <taxon>Alphaproteobacteria</taxon>
        <taxon>Rhodospirillales</taxon>
        <taxon>Rhodospirillaceae</taxon>
        <taxon>Inquilinus</taxon>
    </lineage>
</organism>